<evidence type="ECO:0000313" key="4">
    <source>
        <dbReference type="Proteomes" id="UP000823661"/>
    </source>
</evidence>
<comment type="caution">
    <text evidence="3">The sequence shown here is derived from an EMBL/GenBank/DDBJ whole genome shotgun (WGS) entry which is preliminary data.</text>
</comment>
<reference evidence="3" key="1">
    <citation type="submission" date="2020-10" db="EMBL/GenBank/DDBJ databases">
        <authorList>
            <person name="Gilroy R."/>
        </authorList>
    </citation>
    <scope>NUCLEOTIDE SEQUENCE</scope>
    <source>
        <strain evidence="3">B1-20833</strain>
    </source>
</reference>
<dbReference type="Proteomes" id="UP000823661">
    <property type="component" value="Unassembled WGS sequence"/>
</dbReference>
<evidence type="ECO:0000313" key="3">
    <source>
        <dbReference type="EMBL" id="MBO8452424.1"/>
    </source>
</evidence>
<accession>A0A9D9EZC8</accession>
<keyword evidence="2" id="KW-0812">Transmembrane</keyword>
<gene>
    <name evidence="3" type="ORF">IAC06_06035</name>
</gene>
<dbReference type="AlphaFoldDB" id="A0A9D9EZC8"/>
<dbReference type="EMBL" id="JADIMI010000060">
    <property type="protein sequence ID" value="MBO8452424.1"/>
    <property type="molecule type" value="Genomic_DNA"/>
</dbReference>
<feature type="region of interest" description="Disordered" evidence="1">
    <location>
        <begin position="128"/>
        <end position="163"/>
    </location>
</feature>
<reference evidence="3" key="2">
    <citation type="journal article" date="2021" name="PeerJ">
        <title>Extensive microbial diversity within the chicken gut microbiome revealed by metagenomics and culture.</title>
        <authorList>
            <person name="Gilroy R."/>
            <person name="Ravi A."/>
            <person name="Getino M."/>
            <person name="Pursley I."/>
            <person name="Horton D.L."/>
            <person name="Alikhan N.F."/>
            <person name="Baker D."/>
            <person name="Gharbi K."/>
            <person name="Hall N."/>
            <person name="Watson M."/>
            <person name="Adriaenssens E.M."/>
            <person name="Foster-Nyarko E."/>
            <person name="Jarju S."/>
            <person name="Secka A."/>
            <person name="Antonio M."/>
            <person name="Oren A."/>
            <person name="Chaudhuri R.R."/>
            <person name="La Ragione R."/>
            <person name="Hildebrand F."/>
            <person name="Pallen M.J."/>
        </authorList>
    </citation>
    <scope>NUCLEOTIDE SEQUENCE</scope>
    <source>
        <strain evidence="3">B1-20833</strain>
    </source>
</reference>
<name>A0A9D9EZC8_9BACT</name>
<protein>
    <recommendedName>
        <fullName evidence="5">Lipoprotein</fullName>
    </recommendedName>
</protein>
<sequence length="207" mass="23413">MKKIIALVLGFAVLASCGTARKIQRAEQKAQIDSATTTKETERSIDKYIDTTRSQHGKVTITEIEFYRIPDAKDIPPVKDRDKNRFSESFRRADSLFDATHEANVELQNVGNIKGAVKSIRQTVIESDVEQKGESKETGESKESESSANVARNEAGIQEKQEPPPDPYRWRYIFYISLVGVAVLLYLKRTPIMNWIKKILAGIRKVL</sequence>
<keyword evidence="2" id="KW-1133">Transmembrane helix</keyword>
<evidence type="ECO:0000256" key="2">
    <source>
        <dbReference type="SAM" id="Phobius"/>
    </source>
</evidence>
<feature type="transmembrane region" description="Helical" evidence="2">
    <location>
        <begin position="170"/>
        <end position="187"/>
    </location>
</feature>
<evidence type="ECO:0000256" key="1">
    <source>
        <dbReference type="SAM" id="MobiDB-lite"/>
    </source>
</evidence>
<proteinExistence type="predicted"/>
<keyword evidence="2" id="KW-0472">Membrane</keyword>
<feature type="compositionally biased region" description="Basic and acidic residues" evidence="1">
    <location>
        <begin position="129"/>
        <end position="145"/>
    </location>
</feature>
<organism evidence="3 4">
    <name type="scientific">Candidatus Cryptobacteroides intestinavium</name>
    <dbReference type="NCBI Taxonomy" id="2840766"/>
    <lineage>
        <taxon>Bacteria</taxon>
        <taxon>Pseudomonadati</taxon>
        <taxon>Bacteroidota</taxon>
        <taxon>Bacteroidia</taxon>
        <taxon>Bacteroidales</taxon>
        <taxon>Candidatus Cryptobacteroides</taxon>
    </lineage>
</organism>
<dbReference type="PROSITE" id="PS51257">
    <property type="entry name" value="PROKAR_LIPOPROTEIN"/>
    <property type="match status" value="1"/>
</dbReference>
<evidence type="ECO:0008006" key="5">
    <source>
        <dbReference type="Google" id="ProtNLM"/>
    </source>
</evidence>